<protein>
    <recommendedName>
        <fullName evidence="3">Lipoprotein</fullName>
    </recommendedName>
</protein>
<organism evidence="1 2">
    <name type="scientific">Falsirhodobacter algicola</name>
    <dbReference type="NCBI Taxonomy" id="2692330"/>
    <lineage>
        <taxon>Bacteria</taxon>
        <taxon>Pseudomonadati</taxon>
        <taxon>Pseudomonadota</taxon>
        <taxon>Alphaproteobacteria</taxon>
        <taxon>Rhodobacterales</taxon>
        <taxon>Paracoccaceae</taxon>
        <taxon>Falsirhodobacter</taxon>
    </lineage>
</organism>
<dbReference type="EMBL" id="CP047289">
    <property type="protein sequence ID" value="QUS35515.1"/>
    <property type="molecule type" value="Genomic_DNA"/>
</dbReference>
<reference evidence="1" key="1">
    <citation type="submission" date="2020-01" db="EMBL/GenBank/DDBJ databases">
        <authorList>
            <person name="Yang Y."/>
            <person name="Kwon Y.M."/>
        </authorList>
    </citation>
    <scope>NUCLEOTIDE SEQUENCE</scope>
    <source>
        <strain evidence="1">PG104</strain>
    </source>
</reference>
<keyword evidence="2" id="KW-1185">Reference proteome</keyword>
<dbReference type="Proteomes" id="UP000679284">
    <property type="component" value="Chromosome"/>
</dbReference>
<gene>
    <name evidence="1" type="ORF">GR316_04050</name>
</gene>
<sequence length="130" mass="13524">MLAMLALAACAPLPREIPAPTEGEDPVADPIYLGGTGEDLGEGFIAITARIRQPRAVTDIDTYTDCLAAGQAEAKDLPYVQRIRTTTSKGGRTWTANAVYTASTEKPTGSSVIEATKTVAACAARSIPTA</sequence>
<dbReference type="KEGG" id="fap:GR316_04050"/>
<dbReference type="AlphaFoldDB" id="A0A8J8SK52"/>
<proteinExistence type="predicted"/>
<accession>A0A8J8SK52</accession>
<evidence type="ECO:0000313" key="1">
    <source>
        <dbReference type="EMBL" id="QUS35515.1"/>
    </source>
</evidence>
<evidence type="ECO:0008006" key="3">
    <source>
        <dbReference type="Google" id="ProtNLM"/>
    </source>
</evidence>
<name>A0A8J8SK52_9RHOB</name>
<dbReference type="RefSeq" id="WP_211784764.1">
    <property type="nucleotide sequence ID" value="NZ_CP047289.1"/>
</dbReference>
<evidence type="ECO:0000313" key="2">
    <source>
        <dbReference type="Proteomes" id="UP000679284"/>
    </source>
</evidence>